<proteinExistence type="predicted"/>
<sequence>MKRFDDLPKSVKKAVRYIKQEATMEQLNSMEPLLLLMIGKRKQELLMKKVGNDNKK</sequence>
<gene>
    <name evidence="1" type="ORF">G9U52_31480</name>
</gene>
<dbReference type="EMBL" id="JAAOIW010000018">
    <property type="protein sequence ID" value="NHN34320.1"/>
    <property type="molecule type" value="Genomic_DNA"/>
</dbReference>
<keyword evidence="2" id="KW-1185">Reference proteome</keyword>
<organism evidence="1 2">
    <name type="scientific">Paenibacillus agricola</name>
    <dbReference type="NCBI Taxonomy" id="2716264"/>
    <lineage>
        <taxon>Bacteria</taxon>
        <taxon>Bacillati</taxon>
        <taxon>Bacillota</taxon>
        <taxon>Bacilli</taxon>
        <taxon>Bacillales</taxon>
        <taxon>Paenibacillaceae</taxon>
        <taxon>Paenibacillus</taxon>
    </lineage>
</organism>
<comment type="caution">
    <text evidence="1">The sequence shown here is derived from an EMBL/GenBank/DDBJ whole genome shotgun (WGS) entry which is preliminary data.</text>
</comment>
<reference evidence="1" key="1">
    <citation type="submission" date="2020-03" db="EMBL/GenBank/DDBJ databases">
        <title>Draft sequencing of Paenibacilllus sp. S3N08.</title>
        <authorList>
            <person name="Kim D.-U."/>
        </authorList>
    </citation>
    <scope>NUCLEOTIDE SEQUENCE</scope>
    <source>
        <strain evidence="1">S3N08</strain>
    </source>
</reference>
<dbReference type="RefSeq" id="WP_166155149.1">
    <property type="nucleotide sequence ID" value="NZ_JAAOIW010000018.1"/>
</dbReference>
<evidence type="ECO:0000313" key="2">
    <source>
        <dbReference type="Proteomes" id="UP001165962"/>
    </source>
</evidence>
<protein>
    <submittedName>
        <fullName evidence="1">Uncharacterized protein</fullName>
    </submittedName>
</protein>
<name>A0ABX0JKB2_9BACL</name>
<accession>A0ABX0JKB2</accession>
<dbReference type="Proteomes" id="UP001165962">
    <property type="component" value="Unassembled WGS sequence"/>
</dbReference>
<evidence type="ECO:0000313" key="1">
    <source>
        <dbReference type="EMBL" id="NHN34320.1"/>
    </source>
</evidence>